<gene>
    <name evidence="2" type="ORF">CVIRNUC_011098</name>
</gene>
<reference evidence="2 3" key="1">
    <citation type="submission" date="2023-10" db="EMBL/GenBank/DDBJ databases">
        <authorList>
            <person name="Maclean D."/>
            <person name="Macfadyen A."/>
        </authorList>
    </citation>
    <scope>NUCLEOTIDE SEQUENCE [LARGE SCALE GENOMIC DNA]</scope>
</reference>
<sequence length="223" mass="25726">MQRSLANLNTASASSSERCDGRSQLLGQIHCRKHVGAPLQSRSPSRQILRIQASAQNPILKAQRAWTSLKYDAEDRAHRLKQQFLGLPPVVAFINFLAALRQRVQPWIDRLLQWKEASDEWWGVRNERYREFIGEETRRKWEWQCRHEAEDAFWTSVVNGIIGILAVIFYEAITPVSVLIAVGPPLWVAWALHGNVLKAPTFWALIAMLPLKFPPFHPFKWII</sequence>
<organism evidence="2 3">
    <name type="scientific">Coccomyxa viridis</name>
    <dbReference type="NCBI Taxonomy" id="1274662"/>
    <lineage>
        <taxon>Eukaryota</taxon>
        <taxon>Viridiplantae</taxon>
        <taxon>Chlorophyta</taxon>
        <taxon>core chlorophytes</taxon>
        <taxon>Trebouxiophyceae</taxon>
        <taxon>Trebouxiophyceae incertae sedis</taxon>
        <taxon>Coccomyxaceae</taxon>
        <taxon>Coccomyxa</taxon>
    </lineage>
</organism>
<proteinExistence type="predicted"/>
<feature type="transmembrane region" description="Helical" evidence="1">
    <location>
        <begin position="152"/>
        <end position="170"/>
    </location>
</feature>
<dbReference type="AlphaFoldDB" id="A0AAV1IKL6"/>
<dbReference type="Proteomes" id="UP001314263">
    <property type="component" value="Unassembled WGS sequence"/>
</dbReference>
<keyword evidence="3" id="KW-1185">Reference proteome</keyword>
<accession>A0AAV1IKL6</accession>
<evidence type="ECO:0000313" key="2">
    <source>
        <dbReference type="EMBL" id="CAK0787876.1"/>
    </source>
</evidence>
<keyword evidence="1" id="KW-0472">Membrane</keyword>
<name>A0AAV1IKL6_9CHLO</name>
<evidence type="ECO:0000313" key="3">
    <source>
        <dbReference type="Proteomes" id="UP001314263"/>
    </source>
</evidence>
<keyword evidence="1" id="KW-0812">Transmembrane</keyword>
<keyword evidence="1" id="KW-1133">Transmembrane helix</keyword>
<evidence type="ECO:0000256" key="1">
    <source>
        <dbReference type="SAM" id="Phobius"/>
    </source>
</evidence>
<protein>
    <submittedName>
        <fullName evidence="2">Uncharacterized protein</fullName>
    </submittedName>
</protein>
<feature type="transmembrane region" description="Helical" evidence="1">
    <location>
        <begin position="190"/>
        <end position="211"/>
    </location>
</feature>
<dbReference type="EMBL" id="CAUYUE010000018">
    <property type="protein sequence ID" value="CAK0787876.1"/>
    <property type="molecule type" value="Genomic_DNA"/>
</dbReference>
<comment type="caution">
    <text evidence="2">The sequence shown here is derived from an EMBL/GenBank/DDBJ whole genome shotgun (WGS) entry which is preliminary data.</text>
</comment>